<keyword evidence="5" id="KW-0256">Endoplasmic reticulum</keyword>
<organism evidence="14 15">
    <name type="scientific">Coccomyxa subellipsoidea (strain C-169)</name>
    <name type="common">Green microalga</name>
    <dbReference type="NCBI Taxonomy" id="574566"/>
    <lineage>
        <taxon>Eukaryota</taxon>
        <taxon>Viridiplantae</taxon>
        <taxon>Chlorophyta</taxon>
        <taxon>core chlorophytes</taxon>
        <taxon>Trebouxiophyceae</taxon>
        <taxon>Trebouxiophyceae incertae sedis</taxon>
        <taxon>Coccomyxaceae</taxon>
        <taxon>Coccomyxa</taxon>
        <taxon>Coccomyxa subellipsoidea</taxon>
    </lineage>
</organism>
<evidence type="ECO:0000256" key="3">
    <source>
        <dbReference type="ARBA" id="ARBA00022692"/>
    </source>
</evidence>
<dbReference type="GO" id="GO:0030246">
    <property type="term" value="F:carbohydrate binding"/>
    <property type="evidence" value="ECO:0007669"/>
    <property type="project" value="InterPro"/>
</dbReference>
<dbReference type="Gene3D" id="2.60.120.430">
    <property type="entry name" value="Galactose-binding lectin"/>
    <property type="match status" value="2"/>
</dbReference>
<dbReference type="Pfam" id="PF11721">
    <property type="entry name" value="Malectin"/>
    <property type="match status" value="2"/>
</dbReference>
<comment type="caution">
    <text evidence="14">The sequence shown here is derived from an EMBL/GenBank/DDBJ whole genome shotgun (WGS) entry which is preliminary data.</text>
</comment>
<dbReference type="GO" id="GO:0005789">
    <property type="term" value="C:endoplasmic reticulum membrane"/>
    <property type="evidence" value="ECO:0007669"/>
    <property type="project" value="UniProtKB-SubCell"/>
</dbReference>
<reference evidence="14 15" key="1">
    <citation type="journal article" date="2012" name="Genome Biol.">
        <title>The genome of the polar eukaryotic microalga coccomyxa subellipsoidea reveals traits of cold adaptation.</title>
        <authorList>
            <person name="Blanc G."/>
            <person name="Agarkova I."/>
            <person name="Grimwood J."/>
            <person name="Kuo A."/>
            <person name="Brueggeman A."/>
            <person name="Dunigan D."/>
            <person name="Gurnon J."/>
            <person name="Ladunga I."/>
            <person name="Lindquist E."/>
            <person name="Lucas S."/>
            <person name="Pangilinan J."/>
            <person name="Proschold T."/>
            <person name="Salamov A."/>
            <person name="Schmutz J."/>
            <person name="Weeks D."/>
            <person name="Yamada T."/>
            <person name="Claverie J.M."/>
            <person name="Grigoriev I."/>
            <person name="Van Etten J."/>
            <person name="Lomsadze A."/>
            <person name="Borodovsky M."/>
        </authorList>
    </citation>
    <scope>NUCLEOTIDE SEQUENCE [LARGE SCALE GENOMIC DNA]</scope>
    <source>
        <strain evidence="14 15">C-169</strain>
    </source>
</reference>
<evidence type="ECO:0000313" key="14">
    <source>
        <dbReference type="EMBL" id="EIE19858.1"/>
    </source>
</evidence>
<dbReference type="Proteomes" id="UP000007264">
    <property type="component" value="Unassembled WGS sequence"/>
</dbReference>
<evidence type="ECO:0000256" key="1">
    <source>
        <dbReference type="ARBA" id="ARBA00004115"/>
    </source>
</evidence>
<evidence type="ECO:0000256" key="10">
    <source>
        <dbReference type="SAM" id="MobiDB-lite"/>
    </source>
</evidence>
<dbReference type="RefSeq" id="XP_005644402.1">
    <property type="nucleotide sequence ID" value="XM_005644345.1"/>
</dbReference>
<keyword evidence="3 11" id="KW-0812">Transmembrane</keyword>
<feature type="transmembrane region" description="Helical" evidence="11">
    <location>
        <begin position="1084"/>
        <end position="1109"/>
    </location>
</feature>
<dbReference type="PANTHER" id="PTHR13460:SF0">
    <property type="entry name" value="MALECTIN"/>
    <property type="match status" value="1"/>
</dbReference>
<dbReference type="OrthoDB" id="10013439at2759"/>
<keyword evidence="6 11" id="KW-1133">Transmembrane helix</keyword>
<dbReference type="KEGG" id="csl:COCSUDRAFT_58094"/>
<name>I0YN89_COCSC</name>
<keyword evidence="8" id="KW-0325">Glycoprotein</keyword>
<comment type="similarity">
    <text evidence="2">Belongs to the malectin family.</text>
</comment>
<dbReference type="AlphaFoldDB" id="I0YN89"/>
<feature type="chain" id="PRO_5003636492" description="Malectin domain-containing protein" evidence="12">
    <location>
        <begin position="29"/>
        <end position="1134"/>
    </location>
</feature>
<evidence type="ECO:0000256" key="12">
    <source>
        <dbReference type="SAM" id="SignalP"/>
    </source>
</evidence>
<evidence type="ECO:0000256" key="8">
    <source>
        <dbReference type="ARBA" id="ARBA00023180"/>
    </source>
</evidence>
<feature type="compositionally biased region" description="Low complexity" evidence="10">
    <location>
        <begin position="393"/>
        <end position="421"/>
    </location>
</feature>
<protein>
    <recommendedName>
        <fullName evidence="13">Malectin domain-containing protein</fullName>
    </recommendedName>
</protein>
<sequence>MPGYSRQKASLAHRAGLLLLLALPAALAGYHPAVIRLDTGNTGAGAYTDAAGNAWSPDSNYRGGGVEAISAHIDKDADSADVVYDTNRIGGSFHYSFGAADGLVAGQTYTLALHFAELYFDTVGQRVFTVIVNDQAVLPDYDIIADAGAKDVAVVKKFPVTIGEDGLLTIVFVATANQATVAGIEVLLPALLRINSGSADSFTDAAGNVWAADSGFIGEGRLAATAAIEGAEDGADAIYQDSHAAPEFGYIFGKTDGLKPSTDYVAVLHFAELSATAVGQRVFDVAANSQAALSNFDTFQEAGEQRFTAVRHHFPVSVDKSGTLVLTFQGQESSNAAVAAIEIYPFPPGERVPAAAPAAAPEAAPEISIAADSSTDSPGIPASSPAPSPLPAPESLLADESAPADSAASPASSPALSPESSTNDEMFIYATGFPATSPSSAPETSVKDDSSMTSSIYTAAAPTPALEASKQDKIFITSSEYSAATPAPAPEASVEYESFITSSGSPATAPMASAAGAPSADESYTMSLHTPAIAPEAATAAAPVLTPAPVPSKEPETMSFPLIQADPALMAAPVPAPASGPSLTFAAEYYKDYIPTPAPVPAPVLAPSDERPMTIDEVISPGPAPMPLGSPYDFDITVPAMGPQPEVIGPGPPCVDLEALLNGAIPQIMSQWGSKEAAMKTAMLDKTPTNLTYPTTAEFAAKDDCGRTQYLYELLVALVALADTAAAAPAAAPAFAPAPWAEAAPVLAPAPEPVLAPAPVPVLAPAPAPVSVLAPAPMPVLAPAPVPKLAPVHAPLLAPAPMPFLAPRHAPRPAPVPAPAPAVLPWPAPKPAPQPNCPAYAGPAVTSQSAVKFELQFPEPFTAPECAPGCLLSLAGGDASFDALAQGFQTPASFFASQDAKTYFGTLYFPLSAAYPAVGQQPPILTTQLAFAGDGCEGQLASVTFDATRPVVTMTKVSERFGSPADGVTRRRKLLANETTLFVLMLFNFSKHVDSFSAEDLIVTSGSVFEVIPVQHTNDYFVWLALTPGAGSFSVVIKSGTVTDAAGNILYSDPTAPTSFAVLSSSEVQSSAASSTGLLSKGAIIGLVVGLVSGLLLAALATTLCFWFLRRKGYQRDYADVVAADLQKGGKSAP</sequence>
<dbReference type="STRING" id="574566.I0YN89"/>
<dbReference type="GeneID" id="17037832"/>
<evidence type="ECO:0000256" key="9">
    <source>
        <dbReference type="ARBA" id="ARBA00023277"/>
    </source>
</evidence>
<feature type="domain" description="Malectin" evidence="13">
    <location>
        <begin position="191"/>
        <end position="327"/>
    </location>
</feature>
<evidence type="ECO:0000256" key="11">
    <source>
        <dbReference type="SAM" id="Phobius"/>
    </source>
</evidence>
<gene>
    <name evidence="14" type="ORF">COCSUDRAFT_58094</name>
</gene>
<evidence type="ECO:0000256" key="6">
    <source>
        <dbReference type="ARBA" id="ARBA00022989"/>
    </source>
</evidence>
<proteinExistence type="inferred from homology"/>
<keyword evidence="9" id="KW-0119">Carbohydrate metabolism</keyword>
<evidence type="ECO:0000313" key="15">
    <source>
        <dbReference type="Proteomes" id="UP000007264"/>
    </source>
</evidence>
<dbReference type="InterPro" id="IPR039155">
    <property type="entry name" value="MLEC"/>
</dbReference>
<feature type="signal peptide" evidence="12">
    <location>
        <begin position="1"/>
        <end position="28"/>
    </location>
</feature>
<dbReference type="InterPro" id="IPR021720">
    <property type="entry name" value="Malectin_dom"/>
</dbReference>
<keyword evidence="7 11" id="KW-0472">Membrane</keyword>
<evidence type="ECO:0000256" key="7">
    <source>
        <dbReference type="ARBA" id="ARBA00023136"/>
    </source>
</evidence>
<keyword evidence="15" id="KW-1185">Reference proteome</keyword>
<evidence type="ECO:0000256" key="2">
    <source>
        <dbReference type="ARBA" id="ARBA00009141"/>
    </source>
</evidence>
<keyword evidence="4 12" id="KW-0732">Signal</keyword>
<evidence type="ECO:0000259" key="13">
    <source>
        <dbReference type="Pfam" id="PF11721"/>
    </source>
</evidence>
<comment type="subcellular location">
    <subcellularLocation>
        <location evidence="1">Endoplasmic reticulum membrane</location>
        <topology evidence="1">Single-pass type I membrane protein</topology>
    </subcellularLocation>
</comment>
<feature type="region of interest" description="Disordered" evidence="10">
    <location>
        <begin position="371"/>
        <end position="421"/>
    </location>
</feature>
<dbReference type="EMBL" id="AGSI01000017">
    <property type="protein sequence ID" value="EIE19858.1"/>
    <property type="molecule type" value="Genomic_DNA"/>
</dbReference>
<evidence type="ECO:0000256" key="5">
    <source>
        <dbReference type="ARBA" id="ARBA00022824"/>
    </source>
</evidence>
<feature type="domain" description="Malectin" evidence="13">
    <location>
        <begin position="41"/>
        <end position="179"/>
    </location>
</feature>
<dbReference type="eggNOG" id="ENOG502S7Y7">
    <property type="taxonomic scope" value="Eukaryota"/>
</dbReference>
<evidence type="ECO:0000256" key="4">
    <source>
        <dbReference type="ARBA" id="ARBA00022729"/>
    </source>
</evidence>
<dbReference type="PANTHER" id="PTHR13460">
    <property type="match status" value="1"/>
</dbReference>
<accession>I0YN89</accession>